<sequence length="95" mass="10891">MEPTKPYSSGVCHTIGHELDEIALKAGFQTREEFAADRESNGDKYWKKSYGKELSAAVGKRLESKGIEWEIDGEKLLFRCLKGEFVPWPRKRNNT</sequence>
<gene>
    <name evidence="1" type="ORF">WCV65_19345</name>
</gene>
<dbReference type="EMBL" id="CP147407">
    <property type="protein sequence ID" value="WXB96664.1"/>
    <property type="molecule type" value="Genomic_DNA"/>
</dbReference>
<dbReference type="RefSeq" id="WP_338778784.1">
    <property type="nucleotide sequence ID" value="NZ_CP147407.1"/>
</dbReference>
<name>A0ABZ2NGK5_9BACI</name>
<reference evidence="1 2" key="1">
    <citation type="submission" date="2024-02" db="EMBL/GenBank/DDBJ databases">
        <title>Seven novel Bacillus-like species.</title>
        <authorList>
            <person name="Liu G."/>
        </authorList>
    </citation>
    <scope>NUCLEOTIDE SEQUENCE [LARGE SCALE GENOMIC DNA]</scope>
    <source>
        <strain evidence="1 2">FJAT-52054</strain>
    </source>
</reference>
<keyword evidence="2" id="KW-1185">Reference proteome</keyword>
<evidence type="ECO:0000313" key="1">
    <source>
        <dbReference type="EMBL" id="WXB96664.1"/>
    </source>
</evidence>
<proteinExistence type="predicted"/>
<organism evidence="1 2">
    <name type="scientific">Metabacillus sediminis</name>
    <dbReference type="NCBI Taxonomy" id="3117746"/>
    <lineage>
        <taxon>Bacteria</taxon>
        <taxon>Bacillati</taxon>
        <taxon>Bacillota</taxon>
        <taxon>Bacilli</taxon>
        <taxon>Bacillales</taxon>
        <taxon>Bacillaceae</taxon>
        <taxon>Metabacillus</taxon>
    </lineage>
</organism>
<protein>
    <submittedName>
        <fullName evidence="1">Uncharacterized protein</fullName>
    </submittedName>
</protein>
<dbReference type="Proteomes" id="UP001377337">
    <property type="component" value="Chromosome"/>
</dbReference>
<accession>A0ABZ2NGK5</accession>
<evidence type="ECO:0000313" key="2">
    <source>
        <dbReference type="Proteomes" id="UP001377337"/>
    </source>
</evidence>